<dbReference type="STRING" id="1555112.LIP_1365"/>
<organism evidence="4 5">
    <name type="scientific">Limnochorda pilosa</name>
    <dbReference type="NCBI Taxonomy" id="1555112"/>
    <lineage>
        <taxon>Bacteria</taxon>
        <taxon>Bacillati</taxon>
        <taxon>Bacillota</taxon>
        <taxon>Limnochordia</taxon>
        <taxon>Limnochordales</taxon>
        <taxon>Limnochordaceae</taxon>
        <taxon>Limnochorda</taxon>
    </lineage>
</organism>
<accession>A0A0K2SJC1</accession>
<dbReference type="Gene3D" id="3.40.50.12780">
    <property type="entry name" value="N-terminal domain of ligase-like"/>
    <property type="match status" value="1"/>
</dbReference>
<keyword evidence="1" id="KW-0547">Nucleotide-binding</keyword>
<dbReference type="Pfam" id="PF00501">
    <property type="entry name" value="AMP-binding"/>
    <property type="match status" value="1"/>
</dbReference>
<dbReference type="PANTHER" id="PTHR43272">
    <property type="entry name" value="LONG-CHAIN-FATTY-ACID--COA LIGASE"/>
    <property type="match status" value="1"/>
</dbReference>
<dbReference type="PROSITE" id="PS00455">
    <property type="entry name" value="AMP_BINDING"/>
    <property type="match status" value="1"/>
</dbReference>
<dbReference type="SUPFAM" id="SSF56801">
    <property type="entry name" value="Acetyl-CoA synthetase-like"/>
    <property type="match status" value="1"/>
</dbReference>
<feature type="domain" description="AMP-dependent synthetase/ligase" evidence="3">
    <location>
        <begin position="37"/>
        <end position="455"/>
    </location>
</feature>
<dbReference type="PANTHER" id="PTHR43272:SF33">
    <property type="entry name" value="AMP-BINDING DOMAIN-CONTAINING PROTEIN-RELATED"/>
    <property type="match status" value="1"/>
</dbReference>
<protein>
    <submittedName>
        <fullName evidence="4">AMP-binding protein</fullName>
    </submittedName>
</protein>
<evidence type="ECO:0000256" key="1">
    <source>
        <dbReference type="ARBA" id="ARBA00022741"/>
    </source>
</evidence>
<dbReference type="Pfam" id="PF23562">
    <property type="entry name" value="AMP-binding_C_3"/>
    <property type="match status" value="1"/>
</dbReference>
<gene>
    <name evidence="4" type="ORF">LIP_1365</name>
</gene>
<evidence type="ECO:0000259" key="3">
    <source>
        <dbReference type="Pfam" id="PF00501"/>
    </source>
</evidence>
<dbReference type="PATRIC" id="fig|1555112.3.peg.1404"/>
<dbReference type="KEGG" id="lpil:LIP_1365"/>
<dbReference type="Proteomes" id="UP000065807">
    <property type="component" value="Chromosome"/>
</dbReference>
<dbReference type="GO" id="GO:0004467">
    <property type="term" value="F:long-chain fatty acid-CoA ligase activity"/>
    <property type="evidence" value="ECO:0007669"/>
    <property type="project" value="TreeGrafter"/>
</dbReference>
<keyword evidence="2" id="KW-0067">ATP-binding</keyword>
<dbReference type="RefSeq" id="WP_068135773.1">
    <property type="nucleotide sequence ID" value="NZ_AP014924.1"/>
</dbReference>
<evidence type="ECO:0000313" key="5">
    <source>
        <dbReference type="Proteomes" id="UP000065807"/>
    </source>
</evidence>
<dbReference type="InterPro" id="IPR042099">
    <property type="entry name" value="ANL_N_sf"/>
</dbReference>
<keyword evidence="5" id="KW-1185">Reference proteome</keyword>
<dbReference type="InterPro" id="IPR020845">
    <property type="entry name" value="AMP-binding_CS"/>
</dbReference>
<name>A0A0K2SJC1_LIMPI</name>
<proteinExistence type="predicted"/>
<dbReference type="GO" id="GO:0005524">
    <property type="term" value="F:ATP binding"/>
    <property type="evidence" value="ECO:0007669"/>
    <property type="project" value="UniProtKB-KW"/>
</dbReference>
<reference evidence="5" key="2">
    <citation type="journal article" date="2016" name="Int. J. Syst. Evol. Microbiol.">
        <title>Complete genome sequence and cell structure of Limnochorda pilosa, a Gram-negative spore-former within the phylum Firmicutes.</title>
        <authorList>
            <person name="Watanabe M."/>
            <person name="Kojima H."/>
            <person name="Fukui M."/>
        </authorList>
    </citation>
    <scope>NUCLEOTIDE SEQUENCE [LARGE SCALE GENOMIC DNA]</scope>
    <source>
        <strain evidence="5">HC45</strain>
    </source>
</reference>
<dbReference type="OrthoDB" id="9778383at2"/>
<dbReference type="InterPro" id="IPR000873">
    <property type="entry name" value="AMP-dep_synth/lig_dom"/>
</dbReference>
<evidence type="ECO:0000313" key="4">
    <source>
        <dbReference type="EMBL" id="BAS27216.1"/>
    </source>
</evidence>
<dbReference type="EMBL" id="AP014924">
    <property type="protein sequence ID" value="BAS27216.1"/>
    <property type="molecule type" value="Genomic_DNA"/>
</dbReference>
<dbReference type="AlphaFoldDB" id="A0A0K2SJC1"/>
<sequence>MRAEPHAAAPAAASTVAPAAAPLAGAPFGASTLPAVLDRNAREHPDRVAYREKDLGIWIEYPWQAALEEVTLAAAGFLELGLRPGEGLLIIGDNRPQLYFGMLAATLIRAIPVPVYPDAVPDEVIHIATQGDARFALAEDQEQVDKLLELRERIPVLERIVYDDPRGLGAYDEPALVACTRVRELGRLRVEREPRFLEGALAQVQPGDVAVLLHSSGTTGLPKGVPLTHANLLAAVANAHRAGYFQEHEEAVAYLPMAWVGDFTFSVAAALALRFTVNLPERQETLLRDLRAVGPTFYFAPPRSWDNLLTAVQVRMEESTRLKRLLYRHFMGFATGLEKARLQGRRPSWLQRLWRGVGELAIYGPLKDQLGLARVQRAFTAGEAIGEDTFLYFRALGVNLKQFYGQTENGALTAAQGDDEVRLETVGRPLPGAELRVDDSGEILVRGPSVFRGYWRNPEATARAVVDGWFHTGDAGYLDERGHLVILGRVEDVVRTQGGTRFVPQYIENRLKFSPYVREAAVVGDRRPYLAAMICIDLQAVGHWAEVRGIAYTSYADLSQKPEVYRLIGQAVARVNGLLPEELRIRRFVNLHKEFDPDDGELTRTRKLRRGLVAERYAPVIEALYGQGDTVDVTARIVYEDGREGELRRTLRVEEVEARRALPA</sequence>
<dbReference type="GO" id="GO:0016020">
    <property type="term" value="C:membrane"/>
    <property type="evidence" value="ECO:0007669"/>
    <property type="project" value="TreeGrafter"/>
</dbReference>
<evidence type="ECO:0000256" key="2">
    <source>
        <dbReference type="ARBA" id="ARBA00022840"/>
    </source>
</evidence>
<reference evidence="5" key="1">
    <citation type="submission" date="2015-07" db="EMBL/GenBank/DDBJ databases">
        <title>Complete genome sequence and phylogenetic analysis of Limnochorda pilosa.</title>
        <authorList>
            <person name="Watanabe M."/>
            <person name="Kojima H."/>
            <person name="Fukui M."/>
        </authorList>
    </citation>
    <scope>NUCLEOTIDE SEQUENCE [LARGE SCALE GENOMIC DNA]</scope>
    <source>
        <strain evidence="5">HC45</strain>
    </source>
</reference>